<dbReference type="SUPFAM" id="SSF56281">
    <property type="entry name" value="Metallo-hydrolase/oxidoreductase"/>
    <property type="match status" value="1"/>
</dbReference>
<dbReference type="Proteomes" id="UP001060275">
    <property type="component" value="Unassembled WGS sequence"/>
</dbReference>
<accession>A0A9Q4AMV4</accession>
<dbReference type="PANTHER" id="PTHR42951:SF17">
    <property type="entry name" value="METALLO-BETA-LACTAMASE DOMAIN-CONTAINING PROTEIN"/>
    <property type="match status" value="1"/>
</dbReference>
<dbReference type="PANTHER" id="PTHR42951">
    <property type="entry name" value="METALLO-BETA-LACTAMASE DOMAIN-CONTAINING"/>
    <property type="match status" value="1"/>
</dbReference>
<dbReference type="EMBL" id="JAMWDU010000002">
    <property type="protein sequence ID" value="MCP8886679.1"/>
    <property type="molecule type" value="Genomic_DNA"/>
</dbReference>
<protein>
    <submittedName>
        <fullName evidence="2">MBL fold metallo-hydrolase</fullName>
    </submittedName>
</protein>
<dbReference type="InterPro" id="IPR036866">
    <property type="entry name" value="RibonucZ/Hydroxyglut_hydro"/>
</dbReference>
<gene>
    <name evidence="2" type="ORF">NF348_06150</name>
</gene>
<dbReference type="CDD" id="cd07721">
    <property type="entry name" value="yflN-like_MBL-fold"/>
    <property type="match status" value="1"/>
</dbReference>
<dbReference type="AlphaFoldDB" id="A0A9Q4AMV4"/>
<dbReference type="InterPro" id="IPR050855">
    <property type="entry name" value="NDM-1-like"/>
</dbReference>
<keyword evidence="3" id="KW-1185">Reference proteome</keyword>
<evidence type="ECO:0000313" key="2">
    <source>
        <dbReference type="EMBL" id="MCP8886679.1"/>
    </source>
</evidence>
<sequence>MLNAFILIHGREAVLVDTGLPGHTRKIGKALATAGLDWGALRAVILTHGHIDHAGSAAEIARLSHAPIHAHEGDVPYLIGQKPLTRPTGWFGRIFRLTGMIERPYPKVAIDAPLQGAADATLSFWPDQRLTLIPTPGHTPGSLSVLTQDGQVLAGDLLSSGILLGGIAWRSRTQQPPFEEDTRHVVQSLQTLLDRGARRFYLGHGGPVSAGQVQRHVDWLIRHRL</sequence>
<comment type="caution">
    <text evidence="2">The sequence shown here is derived from an EMBL/GenBank/DDBJ whole genome shotgun (WGS) entry which is preliminary data.</text>
</comment>
<proteinExistence type="predicted"/>
<dbReference type="Gene3D" id="3.60.15.10">
    <property type="entry name" value="Ribonuclease Z/Hydroxyacylglutathione hydrolase-like"/>
    <property type="match status" value="1"/>
</dbReference>
<evidence type="ECO:0000313" key="3">
    <source>
        <dbReference type="Proteomes" id="UP001060275"/>
    </source>
</evidence>
<organism evidence="2 3">
    <name type="scientific">Devosia ureilytica</name>
    <dbReference type="NCBI Taxonomy" id="2952754"/>
    <lineage>
        <taxon>Bacteria</taxon>
        <taxon>Pseudomonadati</taxon>
        <taxon>Pseudomonadota</taxon>
        <taxon>Alphaproteobacteria</taxon>
        <taxon>Hyphomicrobiales</taxon>
        <taxon>Devosiaceae</taxon>
        <taxon>Devosia</taxon>
    </lineage>
</organism>
<evidence type="ECO:0000259" key="1">
    <source>
        <dbReference type="SMART" id="SM00849"/>
    </source>
</evidence>
<feature type="domain" description="Metallo-beta-lactamase" evidence="1">
    <location>
        <begin position="1"/>
        <end position="204"/>
    </location>
</feature>
<name>A0A9Q4AMV4_9HYPH</name>
<dbReference type="SMART" id="SM00849">
    <property type="entry name" value="Lactamase_B"/>
    <property type="match status" value="1"/>
</dbReference>
<dbReference type="Pfam" id="PF00753">
    <property type="entry name" value="Lactamase_B"/>
    <property type="match status" value="1"/>
</dbReference>
<reference evidence="2" key="1">
    <citation type="submission" date="2022-06" db="EMBL/GenBank/DDBJ databases">
        <title>Devosia sp. XJ19-45 genome assembly.</title>
        <authorList>
            <person name="Li B."/>
            <person name="Cai M."/>
            <person name="Nie G."/>
            <person name="Li W."/>
        </authorList>
    </citation>
    <scope>NUCLEOTIDE SEQUENCE</scope>
    <source>
        <strain evidence="2">XJ19-45</strain>
    </source>
</reference>
<dbReference type="InterPro" id="IPR001279">
    <property type="entry name" value="Metallo-B-lactamas"/>
</dbReference>